<gene>
    <name evidence="5" type="ORF">F945_02778</name>
</gene>
<protein>
    <recommendedName>
        <fullName evidence="4">HTH araC/xylS-type domain-containing protein</fullName>
    </recommendedName>
</protein>
<keyword evidence="1" id="KW-0805">Transcription regulation</keyword>
<dbReference type="Pfam" id="PF12833">
    <property type="entry name" value="HTH_18"/>
    <property type="match status" value="1"/>
</dbReference>
<dbReference type="SMART" id="SM00342">
    <property type="entry name" value="HTH_ARAC"/>
    <property type="match status" value="1"/>
</dbReference>
<dbReference type="PATRIC" id="fig|421052.3.peg.2712"/>
<dbReference type="eggNOG" id="COG2207">
    <property type="taxonomic scope" value="Bacteria"/>
</dbReference>
<comment type="caution">
    <text evidence="5">The sequence shown here is derived from an EMBL/GenBank/DDBJ whole genome shotgun (WGS) entry which is preliminary data.</text>
</comment>
<dbReference type="PANTHER" id="PTHR43280">
    <property type="entry name" value="ARAC-FAMILY TRANSCRIPTIONAL REGULATOR"/>
    <property type="match status" value="1"/>
</dbReference>
<dbReference type="HOGENOM" id="CLU_073078_1_0_6"/>
<sequence length="261" mass="30133">MTVATKYWTGKIALGYGIGYFTGMTGDNQPHRHHAHQLSFAQNPKDKVHIQTEQQSLHYAGIFITANTEHQLFAGHYCSIYIDQTHFLAEIIQDYLQPHTAITALSEDLVDLLRACFLEQDSTLHAFEQLILFFKPKLDLDLSNRQQDFSQCLKLNLHGDLTVQQMATALNISVSRFSHWFSESFGISYRSYRKWLRLLHTIQRINQRNNLTDLAHQGQFSDQAHFSRTCKQMFGIQPSLLKFIPEIEQLPILIPSPTDEQ</sequence>
<dbReference type="PANTHER" id="PTHR43280:SF2">
    <property type="entry name" value="HTH-TYPE TRANSCRIPTIONAL REGULATOR EXSA"/>
    <property type="match status" value="1"/>
</dbReference>
<accession>S3MT50</accession>
<evidence type="ECO:0000313" key="5">
    <source>
        <dbReference type="EMBL" id="EPF71015.1"/>
    </source>
</evidence>
<reference evidence="5 6" key="1">
    <citation type="submission" date="2013-06" db="EMBL/GenBank/DDBJ databases">
        <title>The Genome Sequence of Acinetobacter rudis CIP 110305.</title>
        <authorList>
            <consortium name="The Broad Institute Genome Sequencing Platform"/>
            <consortium name="The Broad Institute Genome Sequencing Center for Infectious Disease"/>
            <person name="Cerqueira G."/>
            <person name="Feldgarden M."/>
            <person name="Courvalin P."/>
            <person name="Perichon B."/>
            <person name="Grillot-Courvalin C."/>
            <person name="Clermont D."/>
            <person name="Rocha E."/>
            <person name="Yoon E.-J."/>
            <person name="Nemec A."/>
            <person name="Young S.K."/>
            <person name="Zeng Q."/>
            <person name="Gargeya S."/>
            <person name="Fitzgerald M."/>
            <person name="Abouelleil A."/>
            <person name="Alvarado L."/>
            <person name="Berlin A.M."/>
            <person name="Chapman S.B."/>
            <person name="Dewar J."/>
            <person name="Goldberg J."/>
            <person name="Griggs A."/>
            <person name="Gujja S."/>
            <person name="Hansen M."/>
            <person name="Howarth C."/>
            <person name="Imamovic A."/>
            <person name="Larimer J."/>
            <person name="McCowan C."/>
            <person name="Murphy C."/>
            <person name="Pearson M."/>
            <person name="Priest M."/>
            <person name="Roberts A."/>
            <person name="Saif S."/>
            <person name="Shea T."/>
            <person name="Sykes S."/>
            <person name="Wortman J."/>
            <person name="Nusbaum C."/>
            <person name="Birren B."/>
        </authorList>
    </citation>
    <scope>NUCLEOTIDE SEQUENCE [LARGE SCALE GENOMIC DNA]</scope>
    <source>
        <strain evidence="5 6">CIP 110305</strain>
    </source>
</reference>
<dbReference type="RefSeq" id="WP_016657163.1">
    <property type="nucleotide sequence ID" value="NZ_KE340354.1"/>
</dbReference>
<dbReference type="OrthoDB" id="5295226at2"/>
<keyword evidence="3" id="KW-0804">Transcription</keyword>
<dbReference type="GO" id="GO:0043565">
    <property type="term" value="F:sequence-specific DNA binding"/>
    <property type="evidence" value="ECO:0007669"/>
    <property type="project" value="InterPro"/>
</dbReference>
<dbReference type="Gene3D" id="1.10.10.60">
    <property type="entry name" value="Homeodomain-like"/>
    <property type="match status" value="1"/>
</dbReference>
<evidence type="ECO:0000256" key="3">
    <source>
        <dbReference type="ARBA" id="ARBA00023163"/>
    </source>
</evidence>
<dbReference type="EMBL" id="ATGI01000034">
    <property type="protein sequence ID" value="EPF71015.1"/>
    <property type="molecule type" value="Genomic_DNA"/>
</dbReference>
<name>S3MT50_9GAMM</name>
<evidence type="ECO:0000259" key="4">
    <source>
        <dbReference type="PROSITE" id="PS01124"/>
    </source>
</evidence>
<dbReference type="Proteomes" id="UP000014568">
    <property type="component" value="Unassembled WGS sequence"/>
</dbReference>
<dbReference type="SUPFAM" id="SSF46689">
    <property type="entry name" value="Homeodomain-like"/>
    <property type="match status" value="1"/>
</dbReference>
<dbReference type="PROSITE" id="PS01124">
    <property type="entry name" value="HTH_ARAC_FAMILY_2"/>
    <property type="match status" value="1"/>
</dbReference>
<evidence type="ECO:0000256" key="2">
    <source>
        <dbReference type="ARBA" id="ARBA00023125"/>
    </source>
</evidence>
<dbReference type="InterPro" id="IPR018060">
    <property type="entry name" value="HTH_AraC"/>
</dbReference>
<evidence type="ECO:0000256" key="1">
    <source>
        <dbReference type="ARBA" id="ARBA00023015"/>
    </source>
</evidence>
<dbReference type="GO" id="GO:0003700">
    <property type="term" value="F:DNA-binding transcription factor activity"/>
    <property type="evidence" value="ECO:0007669"/>
    <property type="project" value="InterPro"/>
</dbReference>
<dbReference type="AlphaFoldDB" id="S3MT50"/>
<keyword evidence="2" id="KW-0238">DNA-binding</keyword>
<dbReference type="InterPro" id="IPR009057">
    <property type="entry name" value="Homeodomain-like_sf"/>
</dbReference>
<organism evidence="5 6">
    <name type="scientific">Acinetobacter rudis CIP 110305</name>
    <dbReference type="NCBI Taxonomy" id="421052"/>
    <lineage>
        <taxon>Bacteria</taxon>
        <taxon>Pseudomonadati</taxon>
        <taxon>Pseudomonadota</taxon>
        <taxon>Gammaproteobacteria</taxon>
        <taxon>Moraxellales</taxon>
        <taxon>Moraxellaceae</taxon>
        <taxon>Acinetobacter</taxon>
    </lineage>
</organism>
<keyword evidence="6" id="KW-1185">Reference proteome</keyword>
<proteinExistence type="predicted"/>
<feature type="domain" description="HTH araC/xylS-type" evidence="4">
    <location>
        <begin position="147"/>
        <end position="244"/>
    </location>
</feature>
<dbReference type="STRING" id="632955.GCA_000829675_01887"/>
<evidence type="ECO:0000313" key="6">
    <source>
        <dbReference type="Proteomes" id="UP000014568"/>
    </source>
</evidence>